<dbReference type="EMBL" id="FMZO01000009">
    <property type="protein sequence ID" value="SDD49128.1"/>
    <property type="molecule type" value="Genomic_DNA"/>
</dbReference>
<keyword evidence="2" id="KW-0560">Oxidoreductase</keyword>
<dbReference type="EC" id="1.1.1.381" evidence="5"/>
<dbReference type="Pfam" id="PF00106">
    <property type="entry name" value="adh_short"/>
    <property type="match status" value="1"/>
</dbReference>
<evidence type="ECO:0000256" key="5">
    <source>
        <dbReference type="ARBA" id="ARBA00044059"/>
    </source>
</evidence>
<evidence type="ECO:0000256" key="7">
    <source>
        <dbReference type="ARBA" id="ARBA00044271"/>
    </source>
</evidence>
<evidence type="ECO:0000256" key="8">
    <source>
        <dbReference type="ARBA" id="ARBA00044349"/>
    </source>
</evidence>
<evidence type="ECO:0000256" key="11">
    <source>
        <dbReference type="RuleBase" id="RU000363"/>
    </source>
</evidence>
<evidence type="ECO:0000256" key="3">
    <source>
        <dbReference type="ARBA" id="ARBA00043812"/>
    </source>
</evidence>
<dbReference type="PANTHER" id="PTHR43086">
    <property type="entry name" value="VERY-LONG-CHAIN 3-OXOOACYL-COA REDUCTASE"/>
    <property type="match status" value="1"/>
</dbReference>
<dbReference type="PRINTS" id="PR00080">
    <property type="entry name" value="SDRFAMILY"/>
</dbReference>
<comment type="similarity">
    <text evidence="1 11">Belongs to the short-chain dehydrogenases/reductases (SDR) family.</text>
</comment>
<evidence type="ECO:0000256" key="6">
    <source>
        <dbReference type="ARBA" id="ARBA00044065"/>
    </source>
</evidence>
<dbReference type="EC" id="1.1.1.298" evidence="4"/>
<dbReference type="InterPro" id="IPR020904">
    <property type="entry name" value="Sc_DH/Rdtase_CS"/>
</dbReference>
<comment type="catalytic activity">
    <reaction evidence="3">
        <text>L-allo-threonine + NADP(+) = aminoacetone + CO2 + NADPH</text>
        <dbReference type="Rhea" id="RHEA:43524"/>
        <dbReference type="ChEBI" id="CHEBI:16526"/>
        <dbReference type="ChEBI" id="CHEBI:57783"/>
        <dbReference type="ChEBI" id="CHEBI:58320"/>
        <dbReference type="ChEBI" id="CHEBI:58349"/>
        <dbReference type="ChEBI" id="CHEBI:58585"/>
        <dbReference type="EC" id="1.1.1.381"/>
    </reaction>
</comment>
<proteinExistence type="inferred from homology"/>
<name>A0A1G6V6D2_NIADE</name>
<dbReference type="InterPro" id="IPR036291">
    <property type="entry name" value="NAD(P)-bd_dom_sf"/>
</dbReference>
<gene>
    <name evidence="12" type="ORF">SAMN04487894_109211</name>
</gene>
<dbReference type="PANTHER" id="PTHR43086:SF3">
    <property type="entry name" value="NADP-DEPENDENT 3-HYDROXY ACID DEHYDROGENASE YDFG"/>
    <property type="match status" value="1"/>
</dbReference>
<keyword evidence="13" id="KW-1185">Reference proteome</keyword>
<accession>A0A1G6V6D2</accession>
<dbReference type="AlphaFoldDB" id="A0A1G6V6D2"/>
<sequence length="264" mass="28923">MNKTYTLITGASSGLGSAFALCCARLKMNLILIALPGSAIKRTGEELRRLYGVEVHIFEFDLTSNEAFETHVGIIKASFAVNFLINNAGMGGTVPMLDCSPQVIDKIIRLNISCTALLTRELLPQLLRHEKSYVLNIASMAAFSPIAYKTVYPASKAFVSSFSLGLREEMQHEGLSVSVACPGPIMTNSNTSQRILLQGYKGRLGLVSTMDLANRIVRQTLAGRAVIVPGWWNRMNQKLMGIIPSTIKVRLISGVIKRELQLTH</sequence>
<evidence type="ECO:0000256" key="2">
    <source>
        <dbReference type="ARBA" id="ARBA00023002"/>
    </source>
</evidence>
<dbReference type="PROSITE" id="PS00061">
    <property type="entry name" value="ADH_SHORT"/>
    <property type="match status" value="1"/>
</dbReference>
<dbReference type="OrthoDB" id="9808814at2"/>
<comment type="function">
    <text evidence="9">NADP-dependent dehydrogenase with broad substrate specificity acting on 3-hydroxy acids. Catalyzes the NADP-dependent oxidation of L-allo-threonine to L-2-amino-3-keto-butyrate, which is spontaneously decarboxylated into aminoacetone. Also acts on D-threonine, L-serine, D-serine, D-3-hydroxyisobutyrate, L-3-hydroxyisobutyrate, D-glycerate and L-glycerate. Able to catalyze the reduction of the malonic semialdehyde to 3-hydroxypropionic acid. YdfG is apparently supplementing RutE, the presumed malonic semialdehyde reductase involved in pyrimidine degradation since both are able to detoxify malonic semialdehyde.</text>
</comment>
<comment type="catalytic activity">
    <reaction evidence="10">
        <text>3-hydroxypropanoate + NADP(+) = 3-oxopropanoate + NADPH + H(+)</text>
        <dbReference type="Rhea" id="RHEA:26438"/>
        <dbReference type="ChEBI" id="CHEBI:15378"/>
        <dbReference type="ChEBI" id="CHEBI:16510"/>
        <dbReference type="ChEBI" id="CHEBI:33190"/>
        <dbReference type="ChEBI" id="CHEBI:57783"/>
        <dbReference type="ChEBI" id="CHEBI:58349"/>
        <dbReference type="EC" id="1.1.1.298"/>
    </reaction>
</comment>
<evidence type="ECO:0000256" key="1">
    <source>
        <dbReference type="ARBA" id="ARBA00006484"/>
    </source>
</evidence>
<protein>
    <recommendedName>
        <fullName evidence="6">NADP-dependent 3-hydroxy acid dehydrogenase YdfG</fullName>
        <ecNumber evidence="4">1.1.1.298</ecNumber>
        <ecNumber evidence="5">1.1.1.381</ecNumber>
    </recommendedName>
    <alternativeName>
        <fullName evidence="8">L-allo-threonine dehydrogenase</fullName>
    </alternativeName>
    <alternativeName>
        <fullName evidence="7">Malonic semialdehyde reductase</fullName>
    </alternativeName>
</protein>
<evidence type="ECO:0000313" key="12">
    <source>
        <dbReference type="EMBL" id="SDD49128.1"/>
    </source>
</evidence>
<dbReference type="Gene3D" id="3.40.50.720">
    <property type="entry name" value="NAD(P)-binding Rossmann-like Domain"/>
    <property type="match status" value="1"/>
</dbReference>
<reference evidence="13" key="1">
    <citation type="submission" date="2016-10" db="EMBL/GenBank/DDBJ databases">
        <authorList>
            <person name="Varghese N."/>
            <person name="Submissions S."/>
        </authorList>
    </citation>
    <scope>NUCLEOTIDE SEQUENCE [LARGE SCALE GENOMIC DNA]</scope>
    <source>
        <strain evidence="13">DSM 25811 / CCM 8410 / LMG 26954 / E90</strain>
    </source>
</reference>
<evidence type="ECO:0000313" key="13">
    <source>
        <dbReference type="Proteomes" id="UP000198757"/>
    </source>
</evidence>
<dbReference type="PRINTS" id="PR00081">
    <property type="entry name" value="GDHRDH"/>
</dbReference>
<dbReference type="GO" id="GO:0035527">
    <property type="term" value="F:3-hydroxypropionate dehydrogenase (NADP+) activity"/>
    <property type="evidence" value="ECO:0007669"/>
    <property type="project" value="UniProtKB-EC"/>
</dbReference>
<dbReference type="STRING" id="1285928.SAMN04487894_109211"/>
<evidence type="ECO:0000256" key="9">
    <source>
        <dbReference type="ARBA" id="ARBA00045650"/>
    </source>
</evidence>
<organism evidence="12 13">
    <name type="scientific">Niabella drilacis (strain DSM 25811 / CCM 8410 / CCUG 62505 / LMG 26954 / E90)</name>
    <dbReference type="NCBI Taxonomy" id="1285928"/>
    <lineage>
        <taxon>Bacteria</taxon>
        <taxon>Pseudomonadati</taxon>
        <taxon>Bacteroidota</taxon>
        <taxon>Chitinophagia</taxon>
        <taxon>Chitinophagales</taxon>
        <taxon>Chitinophagaceae</taxon>
        <taxon>Niabella</taxon>
    </lineage>
</organism>
<dbReference type="RefSeq" id="WP_090391371.1">
    <property type="nucleotide sequence ID" value="NZ_FMZO01000009.1"/>
</dbReference>
<evidence type="ECO:0000256" key="10">
    <source>
        <dbReference type="ARBA" id="ARBA00047274"/>
    </source>
</evidence>
<dbReference type="Proteomes" id="UP000198757">
    <property type="component" value="Unassembled WGS sequence"/>
</dbReference>
<dbReference type="InterPro" id="IPR002347">
    <property type="entry name" value="SDR_fam"/>
</dbReference>
<evidence type="ECO:0000256" key="4">
    <source>
        <dbReference type="ARBA" id="ARBA00044050"/>
    </source>
</evidence>
<dbReference type="PIRSF" id="PIRSF000126">
    <property type="entry name" value="11-beta-HSD1"/>
    <property type="match status" value="1"/>
</dbReference>
<dbReference type="SUPFAM" id="SSF51735">
    <property type="entry name" value="NAD(P)-binding Rossmann-fold domains"/>
    <property type="match status" value="1"/>
</dbReference>